<reference evidence="1 2" key="2">
    <citation type="journal article" date="2022" name="Mol. Ecol. Resour.">
        <title>The genomes of chicory, endive, great burdock and yacon provide insights into Asteraceae paleo-polyploidization history and plant inulin production.</title>
        <authorList>
            <person name="Fan W."/>
            <person name="Wang S."/>
            <person name="Wang H."/>
            <person name="Wang A."/>
            <person name="Jiang F."/>
            <person name="Liu H."/>
            <person name="Zhao H."/>
            <person name="Xu D."/>
            <person name="Zhang Y."/>
        </authorList>
    </citation>
    <scope>NUCLEOTIDE SEQUENCE [LARGE SCALE GENOMIC DNA]</scope>
    <source>
        <strain evidence="2">cv. Punajuju</strain>
        <tissue evidence="1">Leaves</tissue>
    </source>
</reference>
<name>A0ACB9FAJ1_CICIN</name>
<evidence type="ECO:0000313" key="1">
    <source>
        <dbReference type="EMBL" id="KAI3767855.1"/>
    </source>
</evidence>
<dbReference type="Proteomes" id="UP001055811">
    <property type="component" value="Linkage Group LG03"/>
</dbReference>
<comment type="caution">
    <text evidence="1">The sequence shown here is derived from an EMBL/GenBank/DDBJ whole genome shotgun (WGS) entry which is preliminary data.</text>
</comment>
<reference evidence="2" key="1">
    <citation type="journal article" date="2022" name="Mol. Ecol. Resour.">
        <title>The genomes of chicory, endive, great burdock and yacon provide insights into Asteraceae palaeo-polyploidization history and plant inulin production.</title>
        <authorList>
            <person name="Fan W."/>
            <person name="Wang S."/>
            <person name="Wang H."/>
            <person name="Wang A."/>
            <person name="Jiang F."/>
            <person name="Liu H."/>
            <person name="Zhao H."/>
            <person name="Xu D."/>
            <person name="Zhang Y."/>
        </authorList>
    </citation>
    <scope>NUCLEOTIDE SEQUENCE [LARGE SCALE GENOMIC DNA]</scope>
    <source>
        <strain evidence="2">cv. Punajuju</strain>
    </source>
</reference>
<keyword evidence="2" id="KW-1185">Reference proteome</keyword>
<proteinExistence type="predicted"/>
<evidence type="ECO:0000313" key="2">
    <source>
        <dbReference type="Proteomes" id="UP001055811"/>
    </source>
</evidence>
<gene>
    <name evidence="1" type="ORF">L2E82_18284</name>
</gene>
<sequence>MAVMLDGTSRRFQWQKTTELAPAVPNMEVVGKGDYFRFGMRDSLAIEASFLQVWDAVTGAKLYTFEGHKAPVYSVCSHFKENIQFIFSTATDGKIKAWLYDNMGSRVDYDAPGHSSTTMAHSADGTSERAVKRTYNALGKRSVEVVRFDTTKNRFLAAGDEFMVKFWDMDNVNLLTTTDADGGLPPPMMSMFGGANNTYVGVGSSIMDRVPLMPSMMTMNGENRSLIDVKPRIGDEGSRNWKLIEITEPSQCRSLRLPDTTSFTMHVSRLIYTNSGLAILALAANAVHKLWKWQRTDNNSTGKKMTTFMAPPPAATFLAFHPQDNNIIAIGMEDSFIQIYNVRVDEVKTKLKGHHKRITGLAFSNLLNVLVSSGADSQLCVWNTNGWEKQTSKHLQIPVGRVAAPLVDTRVRFHQDQTHLLALVLAGLIAPKERRNGRLLFTGPVRLTKSIPWASTRNKRMPPYAGSLKRRIRIGELFQNATPVSAAVPISIPYMKNPMLDPLFRVYFSREWFDALHLSFRNFLTPKELIVENGTNDATKPKKITQKKLKLEKSNEVIGENGNSRAILKFDGVQKKQKGIKKNIQDQNKGEEKNIVNGNGDRSTAQCMEDNKSSKVDKNALNLVNHLPHPTICLPTGSELVTIAGVDLPKQDAGNALQFLEFCSTFGKLAFTGSTETGKIVLGLAAKSNLKLVTLELGGKYPFIVCEDANVDEAVELAHAALFYNQVDSEQFDKILKYIRFGVENGATLETGEVVKTKKGVHLFIGMGLTPAQLALDKNHRQLPHMLPSEKAFVAVVSDRTTNEAFDAVVSALGIENKDGVVVYDGKGIFSAGRVWWMFRVFGHDRVWVLDGGLPRWLASGFDVESSASGDAILKGWSGYISNKISATSCKTMMTRILGKLLFMVGILPTGGAKNGFSRS</sequence>
<dbReference type="EMBL" id="CM042011">
    <property type="protein sequence ID" value="KAI3767855.1"/>
    <property type="molecule type" value="Genomic_DNA"/>
</dbReference>
<organism evidence="1 2">
    <name type="scientific">Cichorium intybus</name>
    <name type="common">Chicory</name>
    <dbReference type="NCBI Taxonomy" id="13427"/>
    <lineage>
        <taxon>Eukaryota</taxon>
        <taxon>Viridiplantae</taxon>
        <taxon>Streptophyta</taxon>
        <taxon>Embryophyta</taxon>
        <taxon>Tracheophyta</taxon>
        <taxon>Spermatophyta</taxon>
        <taxon>Magnoliopsida</taxon>
        <taxon>eudicotyledons</taxon>
        <taxon>Gunneridae</taxon>
        <taxon>Pentapetalae</taxon>
        <taxon>asterids</taxon>
        <taxon>campanulids</taxon>
        <taxon>Asterales</taxon>
        <taxon>Asteraceae</taxon>
        <taxon>Cichorioideae</taxon>
        <taxon>Cichorieae</taxon>
        <taxon>Cichoriinae</taxon>
        <taxon>Cichorium</taxon>
    </lineage>
</organism>
<accession>A0ACB9FAJ1</accession>
<protein>
    <submittedName>
        <fullName evidence="1">Uncharacterized protein</fullName>
    </submittedName>
</protein>